<proteinExistence type="predicted"/>
<dbReference type="AlphaFoldDB" id="A0AAV3R7X8"/>
<organism evidence="1 2">
    <name type="scientific">Lithospermum erythrorhizon</name>
    <name type="common">Purple gromwell</name>
    <name type="synonym">Lithospermum officinale var. erythrorhizon</name>
    <dbReference type="NCBI Taxonomy" id="34254"/>
    <lineage>
        <taxon>Eukaryota</taxon>
        <taxon>Viridiplantae</taxon>
        <taxon>Streptophyta</taxon>
        <taxon>Embryophyta</taxon>
        <taxon>Tracheophyta</taxon>
        <taxon>Spermatophyta</taxon>
        <taxon>Magnoliopsida</taxon>
        <taxon>eudicotyledons</taxon>
        <taxon>Gunneridae</taxon>
        <taxon>Pentapetalae</taxon>
        <taxon>asterids</taxon>
        <taxon>lamiids</taxon>
        <taxon>Boraginales</taxon>
        <taxon>Boraginaceae</taxon>
        <taxon>Boraginoideae</taxon>
        <taxon>Lithospermeae</taxon>
        <taxon>Lithospermum</taxon>
    </lineage>
</organism>
<dbReference type="InterPro" id="IPR036397">
    <property type="entry name" value="RNaseH_sf"/>
</dbReference>
<keyword evidence="2" id="KW-1185">Reference proteome</keyword>
<dbReference type="Gene3D" id="3.30.420.10">
    <property type="entry name" value="Ribonuclease H-like superfamily/Ribonuclease H"/>
    <property type="match status" value="1"/>
</dbReference>
<protein>
    <recommendedName>
        <fullName evidence="3">RNase H type-1 domain-containing protein</fullName>
    </recommendedName>
</protein>
<dbReference type="GO" id="GO:0003676">
    <property type="term" value="F:nucleic acid binding"/>
    <property type="evidence" value="ECO:0007669"/>
    <property type="project" value="InterPro"/>
</dbReference>
<name>A0AAV3R7X8_LITER</name>
<accession>A0AAV3R7X8</accession>
<sequence length="94" mass="10917">MATTTLMEAEAIAAERILSCWKLKSIIMRISNLLEDLGATIYHIWREQNKVADHMAKVASRHGLEVVWREEEISSDLRALVILEKQDCPYLRRH</sequence>
<gene>
    <name evidence="1" type="ORF">LIER_41254</name>
</gene>
<evidence type="ECO:0000313" key="1">
    <source>
        <dbReference type="EMBL" id="GAA0171954.1"/>
    </source>
</evidence>
<comment type="caution">
    <text evidence="1">The sequence shown here is derived from an EMBL/GenBank/DDBJ whole genome shotgun (WGS) entry which is preliminary data.</text>
</comment>
<evidence type="ECO:0008006" key="3">
    <source>
        <dbReference type="Google" id="ProtNLM"/>
    </source>
</evidence>
<reference evidence="1 2" key="1">
    <citation type="submission" date="2024-01" db="EMBL/GenBank/DDBJ databases">
        <title>The complete chloroplast genome sequence of Lithospermum erythrorhizon: insights into the phylogenetic relationship among Boraginaceae species and the maternal lineages of purple gromwells.</title>
        <authorList>
            <person name="Okada T."/>
            <person name="Watanabe K."/>
        </authorList>
    </citation>
    <scope>NUCLEOTIDE SEQUENCE [LARGE SCALE GENOMIC DNA]</scope>
</reference>
<dbReference type="EMBL" id="BAABME010025335">
    <property type="protein sequence ID" value="GAA0171954.1"/>
    <property type="molecule type" value="Genomic_DNA"/>
</dbReference>
<dbReference type="Proteomes" id="UP001454036">
    <property type="component" value="Unassembled WGS sequence"/>
</dbReference>
<evidence type="ECO:0000313" key="2">
    <source>
        <dbReference type="Proteomes" id="UP001454036"/>
    </source>
</evidence>